<protein>
    <recommendedName>
        <fullName evidence="3">Taxis protein</fullName>
    </recommendedName>
</protein>
<dbReference type="PANTHER" id="PTHR42201">
    <property type="entry name" value="TAXIS PROTEIN"/>
    <property type="match status" value="1"/>
</dbReference>
<proteinExistence type="predicted"/>
<name>A0A099T186_METMT</name>
<dbReference type="InterPro" id="IPR007381">
    <property type="entry name" value="CheF1/F2"/>
</dbReference>
<reference evidence="1 2" key="1">
    <citation type="submission" date="2014-09" db="EMBL/GenBank/DDBJ databases">
        <title>Draft genome sequence of an obligately methylotrophic methanogen, Methanococcoides methylutens, isolated from marine sediment.</title>
        <authorList>
            <person name="Guan Y."/>
            <person name="Ngugi D.K."/>
            <person name="Blom J."/>
            <person name="Ali S."/>
            <person name="Ferry J.G."/>
            <person name="Stingl U."/>
        </authorList>
    </citation>
    <scope>NUCLEOTIDE SEQUENCE [LARGE SCALE GENOMIC DNA]</scope>
    <source>
        <strain evidence="1 2">DSM 2657</strain>
    </source>
</reference>
<sequence length="266" mass="29914">MNGKVHLQTPAKLYDGKWVDAELIVTEQILCIGNTKIQVNEIEDIGNVEVEGVEAIRIKNDGEIIIKPPENLMQQVFRFLAFNLKADRFAVYYLDSATVGGVVSSGTQWEKGYFSVTDEGFWFISPKKQQKMLFDSLGTVVKDVRNVGGKQRKVLVLSKVENGQVATSLLMCPETTLEMLENYLNRLIETHKPGIEFTDMEKQILTLVYSGLDFVSIENMIGISTDELNEYYDRLVDSGLAKVVKIRKEVELTPRGVTMVGDIPNL</sequence>
<gene>
    <name evidence="1" type="ORF">LI82_09560</name>
</gene>
<dbReference type="RefSeq" id="WP_048195183.1">
    <property type="nucleotide sequence ID" value="NZ_CAAGSM010000001.1"/>
</dbReference>
<evidence type="ECO:0008006" key="3">
    <source>
        <dbReference type="Google" id="ProtNLM"/>
    </source>
</evidence>
<keyword evidence="2" id="KW-1185">Reference proteome</keyword>
<dbReference type="EMBL" id="JRHO01000014">
    <property type="protein sequence ID" value="KGK97986.1"/>
    <property type="molecule type" value="Genomic_DNA"/>
</dbReference>
<dbReference type="OrthoDB" id="227825at2157"/>
<accession>A0A099T186</accession>
<comment type="caution">
    <text evidence="1">The sequence shown here is derived from an EMBL/GenBank/DDBJ whole genome shotgun (WGS) entry which is preliminary data.</text>
</comment>
<dbReference type="PIRSF" id="PIRSF026802">
    <property type="entry name" value="UCP026802"/>
    <property type="match status" value="1"/>
</dbReference>
<dbReference type="Proteomes" id="UP000029859">
    <property type="component" value="Unassembled WGS sequence"/>
</dbReference>
<evidence type="ECO:0000313" key="2">
    <source>
        <dbReference type="Proteomes" id="UP000029859"/>
    </source>
</evidence>
<evidence type="ECO:0000313" key="1">
    <source>
        <dbReference type="EMBL" id="KGK97986.1"/>
    </source>
</evidence>
<organism evidence="1 2">
    <name type="scientific">Methanococcoides methylutens</name>
    <dbReference type="NCBI Taxonomy" id="2226"/>
    <lineage>
        <taxon>Archaea</taxon>
        <taxon>Methanobacteriati</taxon>
        <taxon>Methanobacteriota</taxon>
        <taxon>Stenosarchaea group</taxon>
        <taxon>Methanomicrobia</taxon>
        <taxon>Methanosarcinales</taxon>
        <taxon>Methanosarcinaceae</taxon>
        <taxon>Methanococcoides</taxon>
    </lineage>
</organism>
<dbReference type="PANTHER" id="PTHR42201:SF1">
    <property type="entry name" value="TAXIS PROTEIN"/>
    <property type="match status" value="1"/>
</dbReference>
<dbReference type="GO" id="GO:0006935">
    <property type="term" value="P:chemotaxis"/>
    <property type="evidence" value="ECO:0007669"/>
    <property type="project" value="InterPro"/>
</dbReference>
<dbReference type="AlphaFoldDB" id="A0A099T186"/>